<feature type="non-terminal residue" evidence="2">
    <location>
        <position position="1"/>
    </location>
</feature>
<protein>
    <recommendedName>
        <fullName evidence="4">F-box domain-containing protein</fullName>
    </recommendedName>
</protein>
<gene>
    <name evidence="2" type="ORF">PMAYCL1PPCAC_20877</name>
</gene>
<reference evidence="3" key="1">
    <citation type="submission" date="2022-10" db="EMBL/GenBank/DDBJ databases">
        <title>Genome assembly of Pristionchus species.</title>
        <authorList>
            <person name="Yoshida K."/>
            <person name="Sommer R.J."/>
        </authorList>
    </citation>
    <scope>NUCLEOTIDE SEQUENCE [LARGE SCALE GENOMIC DNA]</scope>
    <source>
        <strain evidence="3">RS5460</strain>
    </source>
</reference>
<proteinExistence type="predicted"/>
<evidence type="ECO:0000313" key="2">
    <source>
        <dbReference type="EMBL" id="GMR50682.1"/>
    </source>
</evidence>
<keyword evidence="3" id="KW-1185">Reference proteome</keyword>
<evidence type="ECO:0000256" key="1">
    <source>
        <dbReference type="SAM" id="MobiDB-lite"/>
    </source>
</evidence>
<evidence type="ECO:0008006" key="4">
    <source>
        <dbReference type="Google" id="ProtNLM"/>
    </source>
</evidence>
<sequence length="115" mass="13543">TNTERNDDHSHSLETLMHGKHCETTERGDSHNGIDVFPIEQLPQELVRMIVECAPWATNRNLRASSHQFKQYVDEWMWKPRTYTIVTQLDFTFRHKCFRAKSRVVRLAASETAEK</sequence>
<comment type="caution">
    <text evidence="2">The sequence shown here is derived from an EMBL/GenBank/DDBJ whole genome shotgun (WGS) entry which is preliminary data.</text>
</comment>
<evidence type="ECO:0000313" key="3">
    <source>
        <dbReference type="Proteomes" id="UP001328107"/>
    </source>
</evidence>
<dbReference type="EMBL" id="BTRK01000004">
    <property type="protein sequence ID" value="GMR50682.1"/>
    <property type="molecule type" value="Genomic_DNA"/>
</dbReference>
<feature type="compositionally biased region" description="Basic and acidic residues" evidence="1">
    <location>
        <begin position="1"/>
        <end position="12"/>
    </location>
</feature>
<feature type="region of interest" description="Disordered" evidence="1">
    <location>
        <begin position="1"/>
        <end position="29"/>
    </location>
</feature>
<organism evidence="2 3">
    <name type="scientific">Pristionchus mayeri</name>
    <dbReference type="NCBI Taxonomy" id="1317129"/>
    <lineage>
        <taxon>Eukaryota</taxon>
        <taxon>Metazoa</taxon>
        <taxon>Ecdysozoa</taxon>
        <taxon>Nematoda</taxon>
        <taxon>Chromadorea</taxon>
        <taxon>Rhabditida</taxon>
        <taxon>Rhabditina</taxon>
        <taxon>Diplogasteromorpha</taxon>
        <taxon>Diplogasteroidea</taxon>
        <taxon>Neodiplogasteridae</taxon>
        <taxon>Pristionchus</taxon>
    </lineage>
</organism>
<dbReference type="AlphaFoldDB" id="A0AAN5I3H6"/>
<feature type="compositionally biased region" description="Basic and acidic residues" evidence="1">
    <location>
        <begin position="20"/>
        <end position="29"/>
    </location>
</feature>
<accession>A0AAN5I3H6</accession>
<dbReference type="Proteomes" id="UP001328107">
    <property type="component" value="Unassembled WGS sequence"/>
</dbReference>
<name>A0AAN5I3H6_9BILA</name>